<comment type="caution">
    <text evidence="3">The sequence shown here is derived from an EMBL/GenBank/DDBJ whole genome shotgun (WGS) entry which is preliminary data.</text>
</comment>
<feature type="transmembrane region" description="Helical" evidence="2">
    <location>
        <begin position="218"/>
        <end position="239"/>
    </location>
</feature>
<dbReference type="Proteomes" id="UP000291213">
    <property type="component" value="Unassembled WGS sequence"/>
</dbReference>
<evidence type="ECO:0000256" key="2">
    <source>
        <dbReference type="SAM" id="Phobius"/>
    </source>
</evidence>
<keyword evidence="2" id="KW-0812">Transmembrane</keyword>
<feature type="coiled-coil region" evidence="1">
    <location>
        <begin position="104"/>
        <end position="161"/>
    </location>
</feature>
<name>A0A401H7A7_AERPX</name>
<protein>
    <submittedName>
        <fullName evidence="3">Uncharacterized protein</fullName>
    </submittedName>
</protein>
<accession>A0A401H7A7</accession>
<sequence>MQAARTGFLIVAVGADKKARLLPGFSDGFVVRPAPRPYRDKYAWAADGESSYPIHGGRGTQLLVTFMGYPFPLEAGKAAAVSKFRERGFRSIEDLKTAVELPTVEEIEARMRELEATRASIEKMDEGEVRRLYGEDKRQLLAEVDRELERLERVRELVKEYGGGSSLTVNVDGATVRASDLISYLVWRHHPSEIDRIVKAETNAVLSRLSAVDWLRQLLPVIIVTGMFVLGIIVVVYMLKGGGPPAPVESIAIGGG</sequence>
<keyword evidence="2" id="KW-1133">Transmembrane helix</keyword>
<proteinExistence type="predicted"/>
<keyword evidence="1" id="KW-0175">Coiled coil</keyword>
<evidence type="ECO:0000313" key="3">
    <source>
        <dbReference type="EMBL" id="GBF08281.1"/>
    </source>
</evidence>
<reference evidence="3 4" key="1">
    <citation type="submission" date="2017-02" db="EMBL/GenBank/DDBJ databases">
        <title>isolation and characterization of a novel temperate virus Aeropyrum globular virus 1 infecting hyperthermophilic archaeon Aeropyrum.</title>
        <authorList>
            <person name="Yumiya M."/>
            <person name="Yoshida T."/>
            <person name="Sako Y."/>
        </authorList>
    </citation>
    <scope>NUCLEOTIDE SEQUENCE [LARGE SCALE GENOMIC DNA]</scope>
    <source>
        <strain evidence="3 4">YK1-12-2013</strain>
    </source>
</reference>
<evidence type="ECO:0000256" key="1">
    <source>
        <dbReference type="SAM" id="Coils"/>
    </source>
</evidence>
<dbReference type="AlphaFoldDB" id="A0A401H7A7"/>
<evidence type="ECO:0000313" key="4">
    <source>
        <dbReference type="Proteomes" id="UP000291213"/>
    </source>
</evidence>
<dbReference type="EMBL" id="BDMD01000001">
    <property type="protein sequence ID" value="GBF08281.1"/>
    <property type="molecule type" value="Genomic_DNA"/>
</dbReference>
<keyword evidence="2" id="KW-0472">Membrane</keyword>
<gene>
    <name evidence="3" type="ORF">apy_00060</name>
</gene>
<organism evidence="3 4">
    <name type="scientific">Aeropyrum pernix</name>
    <dbReference type="NCBI Taxonomy" id="56636"/>
    <lineage>
        <taxon>Archaea</taxon>
        <taxon>Thermoproteota</taxon>
        <taxon>Thermoprotei</taxon>
        <taxon>Desulfurococcales</taxon>
        <taxon>Desulfurococcaceae</taxon>
        <taxon>Aeropyrum</taxon>
    </lineage>
</organism>